<keyword evidence="1" id="KW-1133">Transmembrane helix</keyword>
<comment type="caution">
    <text evidence="2">The sequence shown here is derived from an EMBL/GenBank/DDBJ whole genome shotgun (WGS) entry which is preliminary data.</text>
</comment>
<evidence type="ECO:0000256" key="1">
    <source>
        <dbReference type="SAM" id="Phobius"/>
    </source>
</evidence>
<protein>
    <recommendedName>
        <fullName evidence="4">Receptor ligand binding region domain-containing protein</fullName>
    </recommendedName>
</protein>
<dbReference type="OrthoDB" id="10581932at2759"/>
<accession>A0A1D1VY93</accession>
<reference evidence="2 3" key="1">
    <citation type="journal article" date="2016" name="Nat. Commun.">
        <title>Extremotolerant tardigrade genome and improved radiotolerance of human cultured cells by tardigrade-unique protein.</title>
        <authorList>
            <person name="Hashimoto T."/>
            <person name="Horikawa D.D."/>
            <person name="Saito Y."/>
            <person name="Kuwahara H."/>
            <person name="Kozuka-Hata H."/>
            <person name="Shin-I T."/>
            <person name="Minakuchi Y."/>
            <person name="Ohishi K."/>
            <person name="Motoyama A."/>
            <person name="Aizu T."/>
            <person name="Enomoto A."/>
            <person name="Kondo K."/>
            <person name="Tanaka S."/>
            <person name="Hara Y."/>
            <person name="Koshikawa S."/>
            <person name="Sagara H."/>
            <person name="Miura T."/>
            <person name="Yokobori S."/>
            <person name="Miyagawa K."/>
            <person name="Suzuki Y."/>
            <person name="Kubo T."/>
            <person name="Oyama M."/>
            <person name="Kohara Y."/>
            <person name="Fujiyama A."/>
            <person name="Arakawa K."/>
            <person name="Katayama T."/>
            <person name="Toyoda A."/>
            <person name="Kunieda T."/>
        </authorList>
    </citation>
    <scope>NUCLEOTIDE SEQUENCE [LARGE SCALE GENOMIC DNA]</scope>
    <source>
        <strain evidence="2 3">YOKOZUNA-1</strain>
    </source>
</reference>
<dbReference type="EMBL" id="BDGG01000013">
    <property type="protein sequence ID" value="GAV06382.1"/>
    <property type="molecule type" value="Genomic_DNA"/>
</dbReference>
<evidence type="ECO:0000313" key="3">
    <source>
        <dbReference type="Proteomes" id="UP000186922"/>
    </source>
</evidence>
<dbReference type="Gene3D" id="3.40.50.2300">
    <property type="match status" value="1"/>
</dbReference>
<evidence type="ECO:0000313" key="2">
    <source>
        <dbReference type="EMBL" id="GAV06382.1"/>
    </source>
</evidence>
<proteinExistence type="predicted"/>
<sequence>MYSTRANMRVSKSFLLVFSYICMFCVVFAIGFKQVILLTVHVGANPTYGFYAAAPVYTVAIGVIRKQYPKILGNITHLPIYLPGYDLCQDGGDHVGEFFADFYLRRFAVVDRKDIYIFLASALALGDLSRELDLPFLVSTGGDSKLTNRKRYPTMTITSPLAGADVLAAIPAFLQKFNWRTLSLMCDFMSQSPGLSNFYFTRCNEIRRYLIAHHYDHFYLQFDSTKERASTG</sequence>
<feature type="transmembrane region" description="Helical" evidence="1">
    <location>
        <begin position="48"/>
        <end position="64"/>
    </location>
</feature>
<name>A0A1D1VY93_RAMVA</name>
<organism evidence="2 3">
    <name type="scientific">Ramazzottius varieornatus</name>
    <name type="common">Water bear</name>
    <name type="synonym">Tardigrade</name>
    <dbReference type="NCBI Taxonomy" id="947166"/>
    <lineage>
        <taxon>Eukaryota</taxon>
        <taxon>Metazoa</taxon>
        <taxon>Ecdysozoa</taxon>
        <taxon>Tardigrada</taxon>
        <taxon>Eutardigrada</taxon>
        <taxon>Parachela</taxon>
        <taxon>Hypsibioidea</taxon>
        <taxon>Ramazzottiidae</taxon>
        <taxon>Ramazzottius</taxon>
    </lineage>
</organism>
<dbReference type="InterPro" id="IPR028082">
    <property type="entry name" value="Peripla_BP_I"/>
</dbReference>
<keyword evidence="1" id="KW-0472">Membrane</keyword>
<gene>
    <name evidence="2" type="primary">RvY_16391</name>
    <name evidence="2" type="synonym">RvY_16391.2</name>
    <name evidence="2" type="ORF">RvY_16391-2</name>
</gene>
<dbReference type="SUPFAM" id="SSF53822">
    <property type="entry name" value="Periplasmic binding protein-like I"/>
    <property type="match status" value="1"/>
</dbReference>
<keyword evidence="1" id="KW-0812">Transmembrane</keyword>
<keyword evidence="3" id="KW-1185">Reference proteome</keyword>
<dbReference type="AlphaFoldDB" id="A0A1D1VY93"/>
<feature type="transmembrane region" description="Helical" evidence="1">
    <location>
        <begin position="14"/>
        <end position="36"/>
    </location>
</feature>
<dbReference type="Proteomes" id="UP000186922">
    <property type="component" value="Unassembled WGS sequence"/>
</dbReference>
<feature type="non-terminal residue" evidence="2">
    <location>
        <position position="232"/>
    </location>
</feature>
<evidence type="ECO:0008006" key="4">
    <source>
        <dbReference type="Google" id="ProtNLM"/>
    </source>
</evidence>